<evidence type="ECO:0000313" key="4">
    <source>
        <dbReference type="Proteomes" id="UP001060164"/>
    </source>
</evidence>
<dbReference type="InterPro" id="IPR036237">
    <property type="entry name" value="Xyl_isomerase-like_sf"/>
</dbReference>
<reference evidence="3" key="1">
    <citation type="journal article" date="2022" name="Cell">
        <title>Design, construction, and in vivo augmentation of a complex gut microbiome.</title>
        <authorList>
            <person name="Cheng A.G."/>
            <person name="Ho P.Y."/>
            <person name="Aranda-Diaz A."/>
            <person name="Jain S."/>
            <person name="Yu F.B."/>
            <person name="Meng X."/>
            <person name="Wang M."/>
            <person name="Iakiviak M."/>
            <person name="Nagashima K."/>
            <person name="Zhao A."/>
            <person name="Murugkar P."/>
            <person name="Patil A."/>
            <person name="Atabakhsh K."/>
            <person name="Weakley A."/>
            <person name="Yan J."/>
            <person name="Brumbaugh A.R."/>
            <person name="Higginbottom S."/>
            <person name="Dimas A."/>
            <person name="Shiver A.L."/>
            <person name="Deutschbauer A."/>
            <person name="Neff N."/>
            <person name="Sonnenburg J.L."/>
            <person name="Huang K.C."/>
            <person name="Fischbach M.A."/>
        </authorList>
    </citation>
    <scope>NUCLEOTIDE SEQUENCE</scope>
    <source>
        <strain evidence="3">DSM 19829</strain>
    </source>
</reference>
<dbReference type="PANTHER" id="PTHR43489">
    <property type="entry name" value="ISOMERASE"/>
    <property type="match status" value="1"/>
</dbReference>
<dbReference type="Proteomes" id="UP001060164">
    <property type="component" value="Chromosome"/>
</dbReference>
<dbReference type="GO" id="GO:0016853">
    <property type="term" value="F:isomerase activity"/>
    <property type="evidence" value="ECO:0007669"/>
    <property type="project" value="UniProtKB-KW"/>
</dbReference>
<keyword evidence="4" id="KW-1185">Reference proteome</keyword>
<dbReference type="RefSeq" id="WP_028529796.1">
    <property type="nucleotide sequence ID" value="NZ_CABLBR010000033.1"/>
</dbReference>
<protein>
    <submittedName>
        <fullName evidence="3">Sugar phosphate isomerase/epimerase</fullName>
    </submittedName>
</protein>
<proteinExistence type="predicted"/>
<keyword evidence="1 3" id="KW-0413">Isomerase</keyword>
<gene>
    <name evidence="3" type="ORF">NQ502_14345</name>
</gene>
<dbReference type="EMBL" id="CP102290">
    <property type="protein sequence ID" value="UWP58548.1"/>
    <property type="molecule type" value="Genomic_DNA"/>
</dbReference>
<evidence type="ECO:0000259" key="2">
    <source>
        <dbReference type="Pfam" id="PF01261"/>
    </source>
</evidence>
<feature type="domain" description="Xylose isomerase-like TIM barrel" evidence="2">
    <location>
        <begin position="30"/>
        <end position="269"/>
    </location>
</feature>
<evidence type="ECO:0000313" key="3">
    <source>
        <dbReference type="EMBL" id="UWP58548.1"/>
    </source>
</evidence>
<dbReference type="PANTHER" id="PTHR43489:SF7">
    <property type="entry name" value="3-DEHYDRO-D-GULOSIDE 4-EPIMERASE-RELATED"/>
    <property type="match status" value="1"/>
</dbReference>
<evidence type="ECO:0000256" key="1">
    <source>
        <dbReference type="ARBA" id="ARBA00023235"/>
    </source>
</evidence>
<dbReference type="SUPFAM" id="SSF51658">
    <property type="entry name" value="Xylose isomerase-like"/>
    <property type="match status" value="1"/>
</dbReference>
<dbReference type="Pfam" id="PF01261">
    <property type="entry name" value="AP_endonuc_2"/>
    <property type="match status" value="1"/>
</dbReference>
<dbReference type="InterPro" id="IPR050417">
    <property type="entry name" value="Sugar_Epim/Isomerase"/>
</dbReference>
<accession>A0ABY5VGD6</accession>
<dbReference type="InterPro" id="IPR013022">
    <property type="entry name" value="Xyl_isomerase-like_TIM-brl"/>
</dbReference>
<name>A0ABY5VGD6_9FIRM</name>
<organism evidence="3 4">
    <name type="scientific">Ruminococcus gauvreauii</name>
    <dbReference type="NCBI Taxonomy" id="438033"/>
    <lineage>
        <taxon>Bacteria</taxon>
        <taxon>Bacillati</taxon>
        <taxon>Bacillota</taxon>
        <taxon>Clostridia</taxon>
        <taxon>Eubacteriales</taxon>
        <taxon>Oscillospiraceae</taxon>
        <taxon>Ruminococcus</taxon>
    </lineage>
</organism>
<sequence length="273" mass="31014">MKNWKYAISSADDAPSTAPILLKGNVCDNLKKAAELGYQAIEVHTRPDEEFDYEAIKKAEETYGAKVGMIITGRLNTEGMCSLIDDRPYVMNTAVTEMQRYIDMAQKMKADIVIGWVKGNVPAGGNRKKYIDRLARNLRVLAAYAKERNVKLNLEVINRYEVNIFTTADETMRFLEEYQIDNLYVHLDTFHMGIDECDPVKAIERCAGHIGYFHLADNSRRYPGTGQFDFVKILKALETAGYDGYLSVECLPWPDELEAAKQAIAYMKQVEQN</sequence>
<dbReference type="Gene3D" id="3.20.20.150">
    <property type="entry name" value="Divalent-metal-dependent TIM barrel enzymes"/>
    <property type="match status" value="1"/>
</dbReference>